<evidence type="ECO:0000259" key="1">
    <source>
        <dbReference type="Pfam" id="PF24748"/>
    </source>
</evidence>
<protein>
    <recommendedName>
        <fullName evidence="1">Galaxin-like repeats domain-containing protein</fullName>
    </recommendedName>
</protein>
<proteinExistence type="predicted"/>
<dbReference type="WBParaSite" id="nRc.2.0.1.t13875-RA">
    <property type="protein sequence ID" value="nRc.2.0.1.t13875-RA"/>
    <property type="gene ID" value="nRc.2.0.1.g13875"/>
</dbReference>
<dbReference type="AlphaFoldDB" id="A0A915IJ85"/>
<dbReference type="Pfam" id="PF24748">
    <property type="entry name" value="Galaxin_repeat"/>
    <property type="match status" value="1"/>
</dbReference>
<dbReference type="InterPro" id="IPR056601">
    <property type="entry name" value="Galaxin_dom"/>
</dbReference>
<evidence type="ECO:0000313" key="3">
    <source>
        <dbReference type="WBParaSite" id="nRc.2.0.1.t13875-RA"/>
    </source>
</evidence>
<dbReference type="Proteomes" id="UP000887565">
    <property type="component" value="Unplaced"/>
</dbReference>
<organism evidence="2 3">
    <name type="scientific">Romanomermis culicivorax</name>
    <name type="common">Nematode worm</name>
    <dbReference type="NCBI Taxonomy" id="13658"/>
    <lineage>
        <taxon>Eukaryota</taxon>
        <taxon>Metazoa</taxon>
        <taxon>Ecdysozoa</taxon>
        <taxon>Nematoda</taxon>
        <taxon>Enoplea</taxon>
        <taxon>Dorylaimia</taxon>
        <taxon>Mermithida</taxon>
        <taxon>Mermithoidea</taxon>
        <taxon>Mermithidae</taxon>
        <taxon>Romanomermis</taxon>
    </lineage>
</organism>
<feature type="domain" description="Galaxin-like repeats" evidence="1">
    <location>
        <begin position="32"/>
        <end position="95"/>
    </location>
</feature>
<evidence type="ECO:0000313" key="2">
    <source>
        <dbReference type="Proteomes" id="UP000887565"/>
    </source>
</evidence>
<name>A0A915IJ85_ROMCU</name>
<sequence>MEANRDKSRDVPDVLFSVTLSQAQPEKTTTAAKTALKCQQKTRQLWEWCCEDQVYNIFTEMCCNGVVDVKRGLLPSCCNTQVHDLATTICCNGALCLREPLKL</sequence>
<reference evidence="3" key="1">
    <citation type="submission" date="2022-11" db="UniProtKB">
        <authorList>
            <consortium name="WormBaseParasite"/>
        </authorList>
    </citation>
    <scope>IDENTIFICATION</scope>
</reference>
<accession>A0A915IJ85</accession>
<keyword evidence="2" id="KW-1185">Reference proteome</keyword>